<evidence type="ECO:0000313" key="4">
    <source>
        <dbReference type="Proteomes" id="UP000018201"/>
    </source>
</evidence>
<reference evidence="3" key="1">
    <citation type="submission" date="2013-10" db="EMBL/GenBank/DDBJ databases">
        <title>Genomic analysis of the causative agents of coccidiosis in chickens.</title>
        <authorList>
            <person name="Reid A.J."/>
            <person name="Blake D."/>
            <person name="Billington K."/>
            <person name="Browne H."/>
            <person name="Dunn M."/>
            <person name="Hung S."/>
            <person name="Kawahara F."/>
            <person name="Miranda-Saavedra D."/>
            <person name="Mourier T."/>
            <person name="Nagra H."/>
            <person name="Otto T.D."/>
            <person name="Rawlings N."/>
            <person name="Sanchez A."/>
            <person name="Sanders M."/>
            <person name="Subramaniam C."/>
            <person name="Tay Y."/>
            <person name="Dear P."/>
            <person name="Doerig C."/>
            <person name="Gruber A."/>
            <person name="Parkinson J."/>
            <person name="Shirley M."/>
            <person name="Wan K.L."/>
            <person name="Berriman M."/>
            <person name="Tomley F."/>
            <person name="Pain A."/>
        </authorList>
    </citation>
    <scope>NUCLEOTIDE SEQUENCE [LARGE SCALE GENOMIC DNA]</scope>
    <source>
        <strain evidence="3">Houghton</strain>
    </source>
</reference>
<keyword evidence="2" id="KW-1133">Transmembrane helix</keyword>
<protein>
    <submittedName>
        <fullName evidence="3">Uncharacterized protein</fullName>
    </submittedName>
</protein>
<keyword evidence="2" id="KW-0812">Transmembrane</keyword>
<accession>U6H1Y9</accession>
<feature type="region of interest" description="Disordered" evidence="1">
    <location>
        <begin position="205"/>
        <end position="225"/>
    </location>
</feature>
<evidence type="ECO:0000256" key="1">
    <source>
        <dbReference type="SAM" id="MobiDB-lite"/>
    </source>
</evidence>
<dbReference type="AlphaFoldDB" id="U6H1Y9"/>
<proteinExistence type="predicted"/>
<keyword evidence="4" id="KW-1185">Reference proteome</keyword>
<gene>
    <name evidence="3" type="ORF">EPH_0020560</name>
</gene>
<feature type="region of interest" description="Disordered" evidence="1">
    <location>
        <begin position="99"/>
        <end position="119"/>
    </location>
</feature>
<sequence length="328" mass="36157">MDSYSYPLLKDALSSFGSIEDGVVSGKKCKTTVHWDDPVAFAQHPFKRRFDTSLACLLSVAFSSLAVVYLMLRCLDLLRERYRMTPLVRLLSTGGGKPCRGVEGDEGDGQGEEVGKGEGFGVGNLGGPGEFQVQEGHFGHWKWQMEENQRWSSAPATTVPGGIGGIHGLASGRGHATTAALEEEYVEMLRQTNYLSVRRGGVHDLQSRGAPQFGPGRRGRKNHSSEPVEIEAWLLEGETLEMWEDRKLPSYAEVQVVSVFRRMMEAASACRSLLGVLTQSQRLQLSCEMMKLLGLELGAISLVREHLEPLRAVEVQGWRKFIAAVMCS</sequence>
<dbReference type="VEuPathDB" id="ToxoDB:EPH_0020560"/>
<feature type="transmembrane region" description="Helical" evidence="2">
    <location>
        <begin position="54"/>
        <end position="72"/>
    </location>
</feature>
<name>U6H1Y9_9EIME</name>
<evidence type="ECO:0000313" key="3">
    <source>
        <dbReference type="EMBL" id="CDI86571.1"/>
    </source>
</evidence>
<evidence type="ECO:0000256" key="2">
    <source>
        <dbReference type="SAM" id="Phobius"/>
    </source>
</evidence>
<dbReference type="EMBL" id="HG695618">
    <property type="protein sequence ID" value="CDI86571.1"/>
    <property type="molecule type" value="Genomic_DNA"/>
</dbReference>
<dbReference type="OrthoDB" id="348014at2759"/>
<organism evidence="3 4">
    <name type="scientific">Eimeria praecox</name>
    <dbReference type="NCBI Taxonomy" id="51316"/>
    <lineage>
        <taxon>Eukaryota</taxon>
        <taxon>Sar</taxon>
        <taxon>Alveolata</taxon>
        <taxon>Apicomplexa</taxon>
        <taxon>Conoidasida</taxon>
        <taxon>Coccidia</taxon>
        <taxon>Eucoccidiorida</taxon>
        <taxon>Eimeriorina</taxon>
        <taxon>Eimeriidae</taxon>
        <taxon>Eimeria</taxon>
    </lineage>
</organism>
<reference evidence="3" key="2">
    <citation type="submission" date="2013-10" db="EMBL/GenBank/DDBJ databases">
        <authorList>
            <person name="Aslett M."/>
        </authorList>
    </citation>
    <scope>NUCLEOTIDE SEQUENCE [LARGE SCALE GENOMIC DNA]</scope>
    <source>
        <strain evidence="3">Houghton</strain>
    </source>
</reference>
<keyword evidence="2" id="KW-0472">Membrane</keyword>
<dbReference type="Proteomes" id="UP000018201">
    <property type="component" value="Unassembled WGS sequence"/>
</dbReference>